<dbReference type="InterPro" id="IPR052701">
    <property type="entry name" value="GAG_Ulvan_Degrading_Sulfatases"/>
</dbReference>
<feature type="signal peptide" evidence="4">
    <location>
        <begin position="1"/>
        <end position="16"/>
    </location>
</feature>
<keyword evidence="2" id="KW-0378">Hydrolase</keyword>
<feature type="domain" description="Sulfatase N-terminal" evidence="5">
    <location>
        <begin position="20"/>
        <end position="391"/>
    </location>
</feature>
<feature type="compositionally biased region" description="Basic and acidic residues" evidence="3">
    <location>
        <begin position="461"/>
        <end position="471"/>
    </location>
</feature>
<evidence type="ECO:0000256" key="2">
    <source>
        <dbReference type="ARBA" id="ARBA00022801"/>
    </source>
</evidence>
<keyword evidence="7" id="KW-1185">Reference proteome</keyword>
<gene>
    <name evidence="6" type="ORF">OKA04_23965</name>
</gene>
<comment type="similarity">
    <text evidence="1">Belongs to the sulfatase family.</text>
</comment>
<evidence type="ECO:0000313" key="7">
    <source>
        <dbReference type="Proteomes" id="UP001207930"/>
    </source>
</evidence>
<dbReference type="PROSITE" id="PS00149">
    <property type="entry name" value="SULFATASE_2"/>
    <property type="match status" value="1"/>
</dbReference>
<dbReference type="Gene3D" id="3.40.720.10">
    <property type="entry name" value="Alkaline Phosphatase, subunit A"/>
    <property type="match status" value="1"/>
</dbReference>
<dbReference type="PANTHER" id="PTHR43751">
    <property type="entry name" value="SULFATASE"/>
    <property type="match status" value="1"/>
</dbReference>
<evidence type="ECO:0000313" key="6">
    <source>
        <dbReference type="EMBL" id="MCW1887816.1"/>
    </source>
</evidence>
<keyword evidence="4" id="KW-0732">Signal</keyword>
<proteinExistence type="inferred from homology"/>
<dbReference type="SUPFAM" id="SSF53649">
    <property type="entry name" value="Alkaline phosphatase-like"/>
    <property type="match status" value="1"/>
</dbReference>
<dbReference type="PROSITE" id="PS00523">
    <property type="entry name" value="SULFATASE_1"/>
    <property type="match status" value="1"/>
</dbReference>
<evidence type="ECO:0000259" key="5">
    <source>
        <dbReference type="Pfam" id="PF00884"/>
    </source>
</evidence>
<protein>
    <submittedName>
        <fullName evidence="6">Arylsulfatase</fullName>
    </submittedName>
</protein>
<dbReference type="EMBL" id="JAPDDS010000024">
    <property type="protein sequence ID" value="MCW1887816.1"/>
    <property type="molecule type" value="Genomic_DNA"/>
</dbReference>
<dbReference type="CDD" id="cd16143">
    <property type="entry name" value="ARS_like"/>
    <property type="match status" value="1"/>
</dbReference>
<comment type="caution">
    <text evidence="6">The sequence shown here is derived from an EMBL/GenBank/DDBJ whole genome shotgun (WGS) entry which is preliminary data.</text>
</comment>
<dbReference type="PANTHER" id="PTHR43751:SF6">
    <property type="entry name" value="N-ACETYLGALACTOSAMINE-6-O-SULFATASE"/>
    <property type="match status" value="1"/>
</dbReference>
<dbReference type="Gene3D" id="3.30.1120.10">
    <property type="match status" value="1"/>
</dbReference>
<feature type="region of interest" description="Disordered" evidence="3">
    <location>
        <begin position="435"/>
        <end position="477"/>
    </location>
</feature>
<accession>A0ABT3FW55</accession>
<organism evidence="6 7">
    <name type="scientific">Luteolibacter flavescens</name>
    <dbReference type="NCBI Taxonomy" id="1859460"/>
    <lineage>
        <taxon>Bacteria</taxon>
        <taxon>Pseudomonadati</taxon>
        <taxon>Verrucomicrobiota</taxon>
        <taxon>Verrucomicrobiia</taxon>
        <taxon>Verrucomicrobiales</taxon>
        <taxon>Verrucomicrobiaceae</taxon>
        <taxon>Luteolibacter</taxon>
    </lineage>
</organism>
<dbReference type="Proteomes" id="UP001207930">
    <property type="component" value="Unassembled WGS sequence"/>
</dbReference>
<dbReference type="Pfam" id="PF00884">
    <property type="entry name" value="Sulfatase"/>
    <property type="match status" value="1"/>
</dbReference>
<dbReference type="InterPro" id="IPR000917">
    <property type="entry name" value="Sulfatase_N"/>
</dbReference>
<dbReference type="RefSeq" id="WP_264503772.1">
    <property type="nucleotide sequence ID" value="NZ_JAPDDS010000024.1"/>
</dbReference>
<reference evidence="6 7" key="1">
    <citation type="submission" date="2022-10" db="EMBL/GenBank/DDBJ databases">
        <title>Luteolibacter flavescens strain MCCC 1K03193, whole genome shotgun sequencing project.</title>
        <authorList>
            <person name="Zhao G."/>
            <person name="Shen L."/>
        </authorList>
    </citation>
    <scope>NUCLEOTIDE SEQUENCE [LARGE SCALE GENOMIC DNA]</scope>
    <source>
        <strain evidence="6 7">MCCC 1K03193</strain>
    </source>
</reference>
<feature type="chain" id="PRO_5045606067" evidence="4">
    <location>
        <begin position="17"/>
        <end position="490"/>
    </location>
</feature>
<dbReference type="InterPro" id="IPR024607">
    <property type="entry name" value="Sulfatase_CS"/>
</dbReference>
<sequence length="490" mass="52635">MKLTALLTMLPLALIAAEKPNIVLIYADDLGYGDISCNGAKAVQTPNIDRLAKEGINFTAGYSTSATCTPSRFSLLTGKYAWRKQGTGILPGDAALIIDPAQPTLPGTLGKAGYRTGVVGKWHLGLGGKEGVNWNEPIKLSPNAVGFDFSHIMAATGDRVPCVYVEDGKVVNLDPADPIEVSYKTPFPGLPTGVSHRAELKMDWSHGHNMAVVNGIGRIGYMKGGAKALWKDEDMADHFSVQAVRFIRESKEQPFFLFFALHDPHVPRVPHPRFVGKTTMGPRGDVIVQTDWQVGEVLKALDDLKLTENTLVILSSDNGPVIDDGYKDDAAEKLGDHKPAGPFRGGKYSLYEGGTRVPTLARWPARIKPGTTSDAAVSQIDFAKTFATIAGADASFPDSRDASAALLGGSEKGREEIIIHAGRLAIRSGDWKFIPPGQGAKRSKSTNTELGNEPVGQLFDLSKDPGEKTNVAKDLPAKVSEMKERLGAVR</sequence>
<evidence type="ECO:0000256" key="1">
    <source>
        <dbReference type="ARBA" id="ARBA00008779"/>
    </source>
</evidence>
<evidence type="ECO:0000256" key="4">
    <source>
        <dbReference type="SAM" id="SignalP"/>
    </source>
</evidence>
<dbReference type="InterPro" id="IPR017850">
    <property type="entry name" value="Alkaline_phosphatase_core_sf"/>
</dbReference>
<name>A0ABT3FW55_9BACT</name>
<evidence type="ECO:0000256" key="3">
    <source>
        <dbReference type="SAM" id="MobiDB-lite"/>
    </source>
</evidence>